<feature type="region of interest" description="Disordered" evidence="4">
    <location>
        <begin position="190"/>
        <end position="220"/>
    </location>
</feature>
<feature type="repeat" description="ANK" evidence="3">
    <location>
        <begin position="1042"/>
        <end position="1074"/>
    </location>
</feature>
<evidence type="ECO:0000256" key="4">
    <source>
        <dbReference type="SAM" id="MobiDB-lite"/>
    </source>
</evidence>
<dbReference type="Pfam" id="PF00023">
    <property type="entry name" value="Ank"/>
    <property type="match status" value="1"/>
</dbReference>
<dbReference type="Pfam" id="PF12796">
    <property type="entry name" value="Ank_2"/>
    <property type="match status" value="1"/>
</dbReference>
<feature type="compositionally biased region" description="Polar residues" evidence="4">
    <location>
        <begin position="99"/>
        <end position="112"/>
    </location>
</feature>
<dbReference type="PROSITE" id="PS50088">
    <property type="entry name" value="ANK_REPEAT"/>
    <property type="match status" value="3"/>
</dbReference>
<keyword evidence="2 3" id="KW-0040">ANK repeat</keyword>
<dbReference type="RefSeq" id="XP_007799824.1">
    <property type="nucleotide sequence ID" value="XM_007801633.1"/>
</dbReference>
<feature type="region of interest" description="Disordered" evidence="4">
    <location>
        <begin position="1"/>
        <end position="142"/>
    </location>
</feature>
<dbReference type="PANTHER" id="PTHR24198">
    <property type="entry name" value="ANKYRIN REPEAT AND PROTEIN KINASE DOMAIN-CONTAINING PROTEIN"/>
    <property type="match status" value="1"/>
</dbReference>
<feature type="compositionally biased region" description="Low complexity" evidence="4">
    <location>
        <begin position="26"/>
        <end position="37"/>
    </location>
</feature>
<gene>
    <name evidence="6" type="ORF">EPUS_08947</name>
</gene>
<dbReference type="GO" id="GO:0005524">
    <property type="term" value="F:ATP binding"/>
    <property type="evidence" value="ECO:0007669"/>
    <property type="project" value="InterPro"/>
</dbReference>
<feature type="domain" description="Protein kinase" evidence="5">
    <location>
        <begin position="287"/>
        <end position="616"/>
    </location>
</feature>
<evidence type="ECO:0000313" key="7">
    <source>
        <dbReference type="Proteomes" id="UP000019373"/>
    </source>
</evidence>
<dbReference type="InterPro" id="IPR036770">
    <property type="entry name" value="Ankyrin_rpt-contain_sf"/>
</dbReference>
<dbReference type="GO" id="GO:0004672">
    <property type="term" value="F:protein kinase activity"/>
    <property type="evidence" value="ECO:0007669"/>
    <property type="project" value="InterPro"/>
</dbReference>
<keyword evidence="1" id="KW-0677">Repeat</keyword>
<feature type="repeat" description="ANK" evidence="3">
    <location>
        <begin position="1117"/>
        <end position="1149"/>
    </location>
</feature>
<dbReference type="InterPro" id="IPR002110">
    <property type="entry name" value="Ankyrin_rpt"/>
</dbReference>
<dbReference type="InterPro" id="IPR008271">
    <property type="entry name" value="Ser/Thr_kinase_AS"/>
</dbReference>
<dbReference type="eggNOG" id="KOG4257">
    <property type="taxonomic scope" value="Eukaryota"/>
</dbReference>
<proteinExistence type="predicted"/>
<sequence length="1319" mass="144440">MSPRSTSSSSGESIKLPRSRTDKRGYAVGSSASQVSGSGMGMDPSKVATESSESVVSSSSKRTAIHSKKEKIPAGPMPAGSSDGPAVQHGSGRHGLEGQTWSLKEPTSSQAQAGDRIKRSGATSGSREQARGGGETILPVQRQSRLEGWQDAKITESGDQVQAQGGLKPQEGVGARALNSEPQERCCAGASISHEQGKGRPLPDMADETTSDSLPGISNVHQYSVGTSNLTNFQSLGLNSTPTRQHMLSGLSDFSTSSWHMPRSVKDFIAALVSLKVEGPLKLTNGLVDKLKLGEGGQFAVYSNELLDESDCSTTTTLEKVAVKKCIKFQDISANERLDLLSPQYRTQVHDMLLEVAALRDTRLHNHRNIVQLIGYGIEMDTWHETPFLVMELAIGDLRHFLSTERTWEVLQQLCLDVGCGLDRVHQCGLVHGDLKPLNVLIFKTSIHVPYVAKLADFGFSVGELDAHHDGLITLQGCSHGWTAPEVEQYIEHGTPVTVAGLMAADRYSYGMLLLSTMCYGGRFVPHDQSKSIKGIETITSAIPTRLRVTVVKAASSLLRFDHALRPQHVGDLLKDSSDTCKSWLQACREFELNKRPTSDAVFQYEWELPSLAPFLVQGLEKSFHSSKGDLTGPQLLAMFLLRSFHDASRADKSVQINMLMEACLKDFPPAQAIAERVLRSYNLPIPSFMATVDTALWMFKAASTGSMFAYHELKQINSSLASQARDQFRSISGYNTLYSPLFGTGPEGSRTLTFGNQAIHQFAAYGNLDALTALLDAEPNMIHSRNDFDETPLYKACMAGQSHVVLELCIRGADASLTATKLQISCLHWMHSFPTSTINDVLSVLVKAGGKLNHTLATTDSLVNYHFPFMWPPGTALHWAVTASHQPLISALLRAGADPSIRNGHDPYKSDENVRQMHSHGNDEVGEFSQTPDDCLGMNAVDLAVAAHDWRSLETISPLISGRRSRFFLEDEEGYTPFHRLSYLRVGRTISGMRFWYPAFKGDAPTRCNDLTRTIAWLQAKGGNIDQLTDAPDHPALSGVDGLSPLMISVTKLDDEAVEALCKAGANVNLQNRSGRTALTLLRDVPVYQAILEVTLLAIVSCLVRYNADVNYCSPDGLTPLQCIAELGEIRSFRLLLEAGANIRGKFKNVNTLAYLIFRNGTYRLIMDRVDQQEIEARDVALSKILRDLSIQQGVWFTNLAVDDTESTLLHCCAAAGLPSCTAALVAAGANLNIPRLKKLSTSGLNQSSLFRHLAPGTPLDVVNHEISKPQWSKNNRLKAEDSIFIQTRMKQVQDILKVERYLKLTRETIMTNTSLQL</sequence>
<feature type="compositionally biased region" description="Low complexity" evidence="4">
    <location>
        <begin position="1"/>
        <end position="13"/>
    </location>
</feature>
<feature type="compositionally biased region" description="Low complexity" evidence="4">
    <location>
        <begin position="50"/>
        <end position="60"/>
    </location>
</feature>
<evidence type="ECO:0000256" key="1">
    <source>
        <dbReference type="ARBA" id="ARBA00022737"/>
    </source>
</evidence>
<dbReference type="SUPFAM" id="SSF48403">
    <property type="entry name" value="Ankyrin repeat"/>
    <property type="match status" value="2"/>
</dbReference>
<dbReference type="Pfam" id="PF00069">
    <property type="entry name" value="Pkinase"/>
    <property type="match status" value="1"/>
</dbReference>
<dbReference type="PROSITE" id="PS50011">
    <property type="entry name" value="PROTEIN_KINASE_DOM"/>
    <property type="match status" value="1"/>
</dbReference>
<dbReference type="PROSITE" id="PS50297">
    <property type="entry name" value="ANK_REP_REGION"/>
    <property type="match status" value="3"/>
</dbReference>
<evidence type="ECO:0000313" key="6">
    <source>
        <dbReference type="EMBL" id="ERF74536.1"/>
    </source>
</evidence>
<dbReference type="GeneID" id="19243787"/>
<protein>
    <recommendedName>
        <fullName evidence="5">Protein kinase domain-containing protein</fullName>
    </recommendedName>
</protein>
<dbReference type="SMART" id="SM00248">
    <property type="entry name" value="ANK"/>
    <property type="match status" value="7"/>
</dbReference>
<dbReference type="SUPFAM" id="SSF56112">
    <property type="entry name" value="Protein kinase-like (PK-like)"/>
    <property type="match status" value="1"/>
</dbReference>
<organism evidence="6 7">
    <name type="scientific">Endocarpon pusillum (strain Z07020 / HMAS-L-300199)</name>
    <name type="common">Lichen-forming fungus</name>
    <dbReference type="NCBI Taxonomy" id="1263415"/>
    <lineage>
        <taxon>Eukaryota</taxon>
        <taxon>Fungi</taxon>
        <taxon>Dikarya</taxon>
        <taxon>Ascomycota</taxon>
        <taxon>Pezizomycotina</taxon>
        <taxon>Eurotiomycetes</taxon>
        <taxon>Chaetothyriomycetidae</taxon>
        <taxon>Verrucariales</taxon>
        <taxon>Verrucariaceae</taxon>
        <taxon>Endocarpon</taxon>
    </lineage>
</organism>
<dbReference type="Gene3D" id="1.10.510.10">
    <property type="entry name" value="Transferase(Phosphotransferase) domain 1"/>
    <property type="match status" value="1"/>
</dbReference>
<dbReference type="HOGENOM" id="CLU_260016_0_0_1"/>
<reference evidence="7" key="1">
    <citation type="journal article" date="2014" name="BMC Genomics">
        <title>Genome characteristics reveal the impact of lichenization on lichen-forming fungus Endocarpon pusillum Hedwig (Verrucariales, Ascomycota).</title>
        <authorList>
            <person name="Wang Y.-Y."/>
            <person name="Liu B."/>
            <person name="Zhang X.-Y."/>
            <person name="Zhou Q.-M."/>
            <person name="Zhang T."/>
            <person name="Li H."/>
            <person name="Yu Y.-F."/>
            <person name="Zhang X.-L."/>
            <person name="Hao X.-Y."/>
            <person name="Wang M."/>
            <person name="Wang L."/>
            <person name="Wei J.-C."/>
        </authorList>
    </citation>
    <scope>NUCLEOTIDE SEQUENCE [LARGE SCALE GENOMIC DNA]</scope>
    <source>
        <strain evidence="7">Z07020 / HMAS-L-300199</strain>
    </source>
</reference>
<evidence type="ECO:0000259" key="5">
    <source>
        <dbReference type="PROSITE" id="PS50011"/>
    </source>
</evidence>
<dbReference type="Proteomes" id="UP000019373">
    <property type="component" value="Unassembled WGS sequence"/>
</dbReference>
<dbReference type="Gene3D" id="1.25.40.20">
    <property type="entry name" value="Ankyrin repeat-containing domain"/>
    <property type="match status" value="3"/>
</dbReference>
<dbReference type="OrthoDB" id="626167at2759"/>
<accession>U1GRC4</accession>
<keyword evidence="7" id="KW-1185">Reference proteome</keyword>
<evidence type="ECO:0000256" key="3">
    <source>
        <dbReference type="PROSITE-ProRule" id="PRU00023"/>
    </source>
</evidence>
<dbReference type="PROSITE" id="PS00108">
    <property type="entry name" value="PROTEIN_KINASE_ST"/>
    <property type="match status" value="1"/>
</dbReference>
<dbReference type="EMBL" id="KE720873">
    <property type="protein sequence ID" value="ERF74536.1"/>
    <property type="molecule type" value="Genomic_DNA"/>
</dbReference>
<dbReference type="PANTHER" id="PTHR24198:SF165">
    <property type="entry name" value="ANKYRIN REPEAT-CONTAINING PROTEIN-RELATED"/>
    <property type="match status" value="1"/>
</dbReference>
<dbReference type="Gene3D" id="3.30.200.20">
    <property type="entry name" value="Phosphorylase Kinase, domain 1"/>
    <property type="match status" value="1"/>
</dbReference>
<dbReference type="InterPro" id="IPR011009">
    <property type="entry name" value="Kinase-like_dom_sf"/>
</dbReference>
<feature type="repeat" description="ANK" evidence="3">
    <location>
        <begin position="873"/>
        <end position="905"/>
    </location>
</feature>
<evidence type="ECO:0000256" key="2">
    <source>
        <dbReference type="ARBA" id="ARBA00023043"/>
    </source>
</evidence>
<dbReference type="InterPro" id="IPR000719">
    <property type="entry name" value="Prot_kinase_dom"/>
</dbReference>
<dbReference type="SMART" id="SM00220">
    <property type="entry name" value="S_TKc"/>
    <property type="match status" value="1"/>
</dbReference>
<name>U1GRC4_ENDPU</name>